<dbReference type="GO" id="GO:0006508">
    <property type="term" value="P:proteolysis"/>
    <property type="evidence" value="ECO:0007669"/>
    <property type="project" value="UniProtKB-KW"/>
</dbReference>
<sequence>MITLLNETVLWWHWVVLGIILLIFEMSSGTFIMLGLGIAAISVGILDSMIHTSFTTELTIWMILSVLSIAAWFKWFKEPTVSHTGQSNYRLDTLGTVTEEIHPHDRGKVIFDTPVLGNTVWHATAKKSISKDTRVKIVEVNGQLIEVQKV</sequence>
<organism evidence="2">
    <name type="scientific">hydrothermal vent metagenome</name>
    <dbReference type="NCBI Taxonomy" id="652676"/>
    <lineage>
        <taxon>unclassified sequences</taxon>
        <taxon>metagenomes</taxon>
        <taxon>ecological metagenomes</taxon>
    </lineage>
</organism>
<keyword evidence="1" id="KW-0472">Membrane</keyword>
<protein>
    <submittedName>
        <fullName evidence="2">Putative activity regulator of membrane protease YbbK</fullName>
    </submittedName>
</protein>
<evidence type="ECO:0000256" key="1">
    <source>
        <dbReference type="SAM" id="Phobius"/>
    </source>
</evidence>
<dbReference type="PANTHER" id="PTHR33507">
    <property type="entry name" value="INNER MEMBRANE PROTEIN YBBJ"/>
    <property type="match status" value="1"/>
</dbReference>
<dbReference type="Gene3D" id="2.40.50.140">
    <property type="entry name" value="Nucleic acid-binding proteins"/>
    <property type="match status" value="1"/>
</dbReference>
<name>A0A1W1BD97_9ZZZZ</name>
<dbReference type="EMBL" id="FPHD01000015">
    <property type="protein sequence ID" value="SFV51408.1"/>
    <property type="molecule type" value="Genomic_DNA"/>
</dbReference>
<dbReference type="GO" id="GO:0005886">
    <property type="term" value="C:plasma membrane"/>
    <property type="evidence" value="ECO:0007669"/>
    <property type="project" value="TreeGrafter"/>
</dbReference>
<feature type="transmembrane region" description="Helical" evidence="1">
    <location>
        <begin position="14"/>
        <end position="46"/>
    </location>
</feature>
<keyword evidence="1" id="KW-1133">Transmembrane helix</keyword>
<keyword evidence="2" id="KW-0378">Hydrolase</keyword>
<dbReference type="PANTHER" id="PTHR33507:SF3">
    <property type="entry name" value="INNER MEMBRANE PROTEIN YBBJ"/>
    <property type="match status" value="1"/>
</dbReference>
<dbReference type="GO" id="GO:0008233">
    <property type="term" value="F:peptidase activity"/>
    <property type="evidence" value="ECO:0007669"/>
    <property type="project" value="UniProtKB-KW"/>
</dbReference>
<dbReference type="AlphaFoldDB" id="A0A1W1BD97"/>
<dbReference type="InterPro" id="IPR052165">
    <property type="entry name" value="Membrane_assoc_protease"/>
</dbReference>
<keyword evidence="2" id="KW-0645">Protease</keyword>
<reference evidence="2" key="1">
    <citation type="submission" date="2016-10" db="EMBL/GenBank/DDBJ databases">
        <authorList>
            <person name="de Groot N.N."/>
        </authorList>
    </citation>
    <scope>NUCLEOTIDE SEQUENCE</scope>
</reference>
<accession>A0A1W1BD97</accession>
<keyword evidence="1" id="KW-0812">Transmembrane</keyword>
<gene>
    <name evidence="2" type="ORF">MNB_SV-8-725</name>
</gene>
<proteinExistence type="predicted"/>
<evidence type="ECO:0000313" key="2">
    <source>
        <dbReference type="EMBL" id="SFV51408.1"/>
    </source>
</evidence>
<dbReference type="InterPro" id="IPR012340">
    <property type="entry name" value="NA-bd_OB-fold"/>
</dbReference>
<feature type="transmembrane region" description="Helical" evidence="1">
    <location>
        <begin position="58"/>
        <end position="76"/>
    </location>
</feature>